<keyword evidence="5" id="KW-0675">Receptor</keyword>
<feature type="transmembrane region" description="Helical" evidence="1">
    <location>
        <begin position="617"/>
        <end position="639"/>
    </location>
</feature>
<dbReference type="InterPro" id="IPR011641">
    <property type="entry name" value="Tyr-kin_ephrin_A/B_rcpt-like"/>
</dbReference>
<dbReference type="EMBL" id="CAMXCT020004558">
    <property type="protein sequence ID" value="CAL1162949.1"/>
    <property type="molecule type" value="Genomic_DNA"/>
</dbReference>
<dbReference type="AlphaFoldDB" id="A0A9P1DIH8"/>
<feature type="transmembrane region" description="Helical" evidence="1">
    <location>
        <begin position="678"/>
        <end position="698"/>
    </location>
</feature>
<evidence type="ECO:0000313" key="4">
    <source>
        <dbReference type="EMBL" id="CAL1162949.1"/>
    </source>
</evidence>
<organism evidence="3">
    <name type="scientific">Cladocopium goreaui</name>
    <dbReference type="NCBI Taxonomy" id="2562237"/>
    <lineage>
        <taxon>Eukaryota</taxon>
        <taxon>Sar</taxon>
        <taxon>Alveolata</taxon>
        <taxon>Dinophyceae</taxon>
        <taxon>Suessiales</taxon>
        <taxon>Symbiodiniaceae</taxon>
        <taxon>Cladocopium</taxon>
    </lineage>
</organism>
<dbReference type="InterPro" id="IPR009030">
    <property type="entry name" value="Growth_fac_rcpt_cys_sf"/>
</dbReference>
<dbReference type="Proteomes" id="UP001152797">
    <property type="component" value="Unassembled WGS sequence"/>
</dbReference>
<keyword evidence="6" id="KW-1185">Reference proteome</keyword>
<dbReference type="Gene3D" id="3.40.190.100">
    <property type="entry name" value="Glycine betaine-binding periplasmic protein, domain 2"/>
    <property type="match status" value="1"/>
</dbReference>
<evidence type="ECO:0000259" key="2">
    <source>
        <dbReference type="Pfam" id="PF07699"/>
    </source>
</evidence>
<dbReference type="Gene3D" id="2.10.50.10">
    <property type="entry name" value="Tumor Necrosis Factor Receptor, subunit A, domain 2"/>
    <property type="match status" value="2"/>
</dbReference>
<feature type="transmembrane region" description="Helical" evidence="1">
    <location>
        <begin position="814"/>
        <end position="834"/>
    </location>
</feature>
<evidence type="ECO:0000256" key="1">
    <source>
        <dbReference type="SAM" id="Phobius"/>
    </source>
</evidence>
<keyword evidence="5" id="KW-0418">Kinase</keyword>
<keyword evidence="1" id="KW-0472">Membrane</keyword>
<dbReference type="SUPFAM" id="SSF53850">
    <property type="entry name" value="Periplasmic binding protein-like II"/>
    <property type="match status" value="1"/>
</dbReference>
<feature type="transmembrane region" description="Helical" evidence="1">
    <location>
        <begin position="870"/>
        <end position="890"/>
    </location>
</feature>
<dbReference type="OrthoDB" id="413581at2759"/>
<dbReference type="PANTHER" id="PTHR46967">
    <property type="entry name" value="INSULIN-LIKE GROWTH FACTOR BINDING PROTEIN,N-TERMINAL"/>
    <property type="match status" value="1"/>
</dbReference>
<evidence type="ECO:0000313" key="5">
    <source>
        <dbReference type="EMBL" id="CAL4796886.1"/>
    </source>
</evidence>
<feature type="transmembrane region" description="Helical" evidence="1">
    <location>
        <begin position="760"/>
        <end position="793"/>
    </location>
</feature>
<dbReference type="PANTHER" id="PTHR46967:SF2">
    <property type="entry name" value="SUSHI, VON WILLEBRAND FACTOR TYPE A, EGF AND PENTRAXIN DOMAIN-CONTAINING PROTEIN 1-LIKE"/>
    <property type="match status" value="1"/>
</dbReference>
<dbReference type="EMBL" id="CAMXCT030004558">
    <property type="protein sequence ID" value="CAL4796886.1"/>
    <property type="molecule type" value="Genomic_DNA"/>
</dbReference>
<evidence type="ECO:0000313" key="3">
    <source>
        <dbReference type="EMBL" id="CAI4009574.1"/>
    </source>
</evidence>
<feature type="transmembrane region" description="Helical" evidence="1">
    <location>
        <begin position="719"/>
        <end position="740"/>
    </location>
</feature>
<protein>
    <submittedName>
        <fullName evidence="5">Tyrosine-protein kinase ephrin type A/B receptor-like domain-containing protein</fullName>
    </submittedName>
</protein>
<accession>A0A9P1DIH8</accession>
<name>A0A9P1DIH8_9DINO</name>
<keyword evidence="1" id="KW-0812">Transmembrane</keyword>
<evidence type="ECO:0000313" key="6">
    <source>
        <dbReference type="Proteomes" id="UP001152797"/>
    </source>
</evidence>
<reference evidence="4" key="2">
    <citation type="submission" date="2024-04" db="EMBL/GenBank/DDBJ databases">
        <authorList>
            <person name="Chen Y."/>
            <person name="Shah S."/>
            <person name="Dougan E. K."/>
            <person name="Thang M."/>
            <person name="Chan C."/>
        </authorList>
    </citation>
    <scope>NUCLEOTIDE SEQUENCE [LARGE SCALE GENOMIC DNA]</scope>
</reference>
<dbReference type="Gene3D" id="3.40.190.10">
    <property type="entry name" value="Periplasmic binding protein-like II"/>
    <property type="match status" value="1"/>
</dbReference>
<feature type="transmembrane region" description="Helical" evidence="1">
    <location>
        <begin position="902"/>
        <end position="928"/>
    </location>
</feature>
<sequence length="1077" mass="118556">MRLLVQEKLGFLTVLGGGPATVDGFFAIAGCESPTDLSDRGCNGKHSYYHVHLEGWTAGYPHIWNQIQQEYPDTAPQNLGGMGYSGLSGMYIPREVIESAYDQEGMVLQFYRAHNTSKSNPSKYFDDINALNAETLKTCGETRLMDSQAMSVYARVTNDWDGVDNSSGTLVGKCFLGYFWFAPSCRANPLECYTYITAGPGYGYEHTMQKATWYNMPMAVAVAKLWSDYTTLPMQVKSSFYWWQPDPTFLSWGRLDASRILFPPQDRSAQRRGIYLTSDEDVPIEKYASIDLQALAPTVYKLLKALNIDMIVVNKLMSDRMDTGDSAEDVACRWLKANQDIWESWMPDETKCFPQFGLYNEHTQQFVEDRTDPAGLTCRACDSGFYSNRIKDGRGITHVCMPCAPGTTQPSGASLQCDPCPTGEYQDEFGSTSCKRCGQGKYQDTKGQSQCKVCPVSTTTLGLGSASVLECGCEAGSINIANEGQEAVCTRCIEGLSCPFSSSLDALKTGEAPLGEHYQPALKEGFYSFMDSPLEVFQCIEKTFCPGGIPQVCNGGRLGTICAECPPGETWASDQCMACDGLTTFLWWSATALLLVACTGSYYVLEPKFQAIATARQALDMSLGLSFTWLQTVAIIGLMTVEWPSSVSGPISFGKFLVLDLDTFSFSCFGGERALLRYILKVLIFPMAIAWMIAIYFLSKCLPRAWQWKTAQSVNTIGVIMQASFATMSTIALESMMCYVHPNGSYSATLWGRMVYDLKTLAGCFCSGVFLLFVFVIGFLVVVTCATIALPSWSARQMKSRIQCFNFLIKRFRLDKWWFGIPLILRGPLMSLVVTCATDYPAVQVCMNSLILSIYTAIQATARPWKVPLLNWMDLFTSILLVQITLMSGLGIRSETQGFSNIYSASLLLLLVCAIVVMCSAVAVALVFEFFGQEAKDSSILRVLESCSDGLGAKLLVIAHGLSDKELKLQQALDTMNSHDLSHLETCLDLIGSELLSDTGMKRGGMRLHSSSLSRIEISQVATKLPAEIVTAGPSDRHDPVDSNQDIAPGTLKLEDILTGVDNSEPIDLKVLIRADL</sequence>
<dbReference type="SUPFAM" id="SSF57184">
    <property type="entry name" value="Growth factor receptor domain"/>
    <property type="match status" value="1"/>
</dbReference>
<dbReference type="EMBL" id="CAMXCT010004558">
    <property type="protein sequence ID" value="CAI4009574.1"/>
    <property type="molecule type" value="Genomic_DNA"/>
</dbReference>
<dbReference type="SMART" id="SM01411">
    <property type="entry name" value="Ephrin_rec_like"/>
    <property type="match status" value="2"/>
</dbReference>
<reference evidence="3" key="1">
    <citation type="submission" date="2022-10" db="EMBL/GenBank/DDBJ databases">
        <authorList>
            <person name="Chen Y."/>
            <person name="Dougan E. K."/>
            <person name="Chan C."/>
            <person name="Rhodes N."/>
            <person name="Thang M."/>
        </authorList>
    </citation>
    <scope>NUCLEOTIDE SEQUENCE</scope>
</reference>
<feature type="transmembrane region" description="Helical" evidence="1">
    <location>
        <begin position="585"/>
        <end position="605"/>
    </location>
</feature>
<dbReference type="GO" id="GO:0016301">
    <property type="term" value="F:kinase activity"/>
    <property type="evidence" value="ECO:0007669"/>
    <property type="project" value="UniProtKB-KW"/>
</dbReference>
<keyword evidence="5" id="KW-0808">Transferase</keyword>
<feature type="domain" description="Tyrosine-protein kinase ephrin type A/B receptor-like" evidence="2">
    <location>
        <begin position="431"/>
        <end position="471"/>
    </location>
</feature>
<proteinExistence type="predicted"/>
<dbReference type="Pfam" id="PF07699">
    <property type="entry name" value="Ephrin_rec_like"/>
    <property type="match status" value="1"/>
</dbReference>
<gene>
    <name evidence="3" type="ORF">C1SCF055_LOCUS34926</name>
</gene>
<comment type="caution">
    <text evidence="3">The sequence shown here is derived from an EMBL/GenBank/DDBJ whole genome shotgun (WGS) entry which is preliminary data.</text>
</comment>
<keyword evidence="1" id="KW-1133">Transmembrane helix</keyword>